<feature type="compositionally biased region" description="Basic and acidic residues" evidence="1">
    <location>
        <begin position="324"/>
        <end position="336"/>
    </location>
</feature>
<evidence type="ECO:0000256" key="1">
    <source>
        <dbReference type="SAM" id="MobiDB-lite"/>
    </source>
</evidence>
<dbReference type="EnsemblPlants" id="AUR62040974-RA">
    <property type="protein sequence ID" value="AUR62040974-RA:cds"/>
    <property type="gene ID" value="AUR62040974"/>
</dbReference>
<dbReference type="Gramene" id="AUR62040974-RA">
    <property type="protein sequence ID" value="AUR62040974-RA:cds"/>
    <property type="gene ID" value="AUR62040974"/>
</dbReference>
<dbReference type="AlphaFoldDB" id="A0A803N5V1"/>
<reference evidence="2" key="2">
    <citation type="submission" date="2021-03" db="UniProtKB">
        <authorList>
            <consortium name="EnsemblPlants"/>
        </authorList>
    </citation>
    <scope>IDENTIFICATION</scope>
</reference>
<keyword evidence="3" id="KW-1185">Reference proteome</keyword>
<evidence type="ECO:0000313" key="2">
    <source>
        <dbReference type="EnsemblPlants" id="AUR62040974-RA:cds"/>
    </source>
</evidence>
<accession>A0A803N5V1</accession>
<feature type="compositionally biased region" description="Basic and acidic residues" evidence="1">
    <location>
        <begin position="202"/>
        <end position="297"/>
    </location>
</feature>
<proteinExistence type="predicted"/>
<evidence type="ECO:0000313" key="3">
    <source>
        <dbReference type="Proteomes" id="UP000596660"/>
    </source>
</evidence>
<feature type="region of interest" description="Disordered" evidence="1">
    <location>
        <begin position="182"/>
        <end position="387"/>
    </location>
</feature>
<protein>
    <submittedName>
        <fullName evidence="2">Uncharacterized protein</fullName>
    </submittedName>
</protein>
<feature type="compositionally biased region" description="Basic and acidic residues" evidence="1">
    <location>
        <begin position="343"/>
        <end position="387"/>
    </location>
</feature>
<sequence>MRCRGGSGGRGGSVVRGGSAVRGGWRGGRGGSVVRVGIVGSLSRAFCVADVEYTQFDDLSSHEEETTACSCSCNSAKLYNRCSLILDELLHAIASFAKRFYNNGFAHGSGGCTLFLSCLDVSYGGNAGHPLKANDCFPAKRKREEADEVVADIHDEDLPWLTIDVKTRRTLVKEEYAFQRKKKKLGEVPNEDPEEERRKKRSGQDEHELEKDLEKEPKKEHELEKELEKEPKKEVGLQKKHEKEPNLEKEPDQKKLDKELEKEAEKESEKEPELEVGKELEKEAEKEPEKKSEKEPELEVSESKYLVGSHEADGVGGALAFDVPKGEGDVEGDVHMGEGIPDVENKDVPKGDADVPKGDADVEGGVHKGEGEENKDVPTAEEKLPKV</sequence>
<name>A0A803N5V1_CHEQI</name>
<dbReference type="Proteomes" id="UP000596660">
    <property type="component" value="Unplaced"/>
</dbReference>
<reference evidence="2" key="1">
    <citation type="journal article" date="2017" name="Nature">
        <title>The genome of Chenopodium quinoa.</title>
        <authorList>
            <person name="Jarvis D.E."/>
            <person name="Ho Y.S."/>
            <person name="Lightfoot D.J."/>
            <person name="Schmoeckel S.M."/>
            <person name="Li B."/>
            <person name="Borm T.J.A."/>
            <person name="Ohyanagi H."/>
            <person name="Mineta K."/>
            <person name="Michell C.T."/>
            <person name="Saber N."/>
            <person name="Kharbatia N.M."/>
            <person name="Rupper R.R."/>
            <person name="Sharp A.R."/>
            <person name="Dally N."/>
            <person name="Boughton B.A."/>
            <person name="Woo Y.H."/>
            <person name="Gao G."/>
            <person name="Schijlen E.G.W.M."/>
            <person name="Guo X."/>
            <person name="Momin A.A."/>
            <person name="Negrao S."/>
            <person name="Al-Babili S."/>
            <person name="Gehring C."/>
            <person name="Roessner U."/>
            <person name="Jung C."/>
            <person name="Murphy K."/>
            <person name="Arold S.T."/>
            <person name="Gojobori T."/>
            <person name="van der Linden C.G."/>
            <person name="van Loo E.N."/>
            <person name="Jellen E.N."/>
            <person name="Maughan P.J."/>
            <person name="Tester M."/>
        </authorList>
    </citation>
    <scope>NUCLEOTIDE SEQUENCE [LARGE SCALE GENOMIC DNA]</scope>
    <source>
        <strain evidence="2">cv. PI 614886</strain>
    </source>
</reference>
<organism evidence="2 3">
    <name type="scientific">Chenopodium quinoa</name>
    <name type="common">Quinoa</name>
    <dbReference type="NCBI Taxonomy" id="63459"/>
    <lineage>
        <taxon>Eukaryota</taxon>
        <taxon>Viridiplantae</taxon>
        <taxon>Streptophyta</taxon>
        <taxon>Embryophyta</taxon>
        <taxon>Tracheophyta</taxon>
        <taxon>Spermatophyta</taxon>
        <taxon>Magnoliopsida</taxon>
        <taxon>eudicotyledons</taxon>
        <taxon>Gunneridae</taxon>
        <taxon>Pentapetalae</taxon>
        <taxon>Caryophyllales</taxon>
        <taxon>Chenopodiaceae</taxon>
        <taxon>Chenopodioideae</taxon>
        <taxon>Atripliceae</taxon>
        <taxon>Chenopodium</taxon>
    </lineage>
</organism>